<dbReference type="EMBL" id="KN823063">
    <property type="protein sequence ID" value="KIO24351.1"/>
    <property type="molecule type" value="Genomic_DNA"/>
</dbReference>
<dbReference type="Proteomes" id="UP000054248">
    <property type="component" value="Unassembled WGS sequence"/>
</dbReference>
<protein>
    <submittedName>
        <fullName evidence="1">Uncharacterized protein</fullName>
    </submittedName>
</protein>
<name>A0A0C3QEM6_9AGAM</name>
<dbReference type="HOGENOM" id="CLU_2623799_0_0_1"/>
<evidence type="ECO:0000313" key="1">
    <source>
        <dbReference type="EMBL" id="KIO24351.1"/>
    </source>
</evidence>
<sequence>MFTQSGSSGSVLNVNVDMETLHTIDVNGRGRTSVNRPKASWHVFWHVLADQRIISSSLADFHLIIIVAFRSSLPRYGN</sequence>
<reference evidence="2" key="2">
    <citation type="submission" date="2015-01" db="EMBL/GenBank/DDBJ databases">
        <title>Evolutionary Origins and Diversification of the Mycorrhizal Mutualists.</title>
        <authorList>
            <consortium name="DOE Joint Genome Institute"/>
            <consortium name="Mycorrhizal Genomics Consortium"/>
            <person name="Kohler A."/>
            <person name="Kuo A."/>
            <person name="Nagy L.G."/>
            <person name="Floudas D."/>
            <person name="Copeland A."/>
            <person name="Barry K.W."/>
            <person name="Cichocki N."/>
            <person name="Veneault-Fourrey C."/>
            <person name="LaButti K."/>
            <person name="Lindquist E.A."/>
            <person name="Lipzen A."/>
            <person name="Lundell T."/>
            <person name="Morin E."/>
            <person name="Murat C."/>
            <person name="Riley R."/>
            <person name="Ohm R."/>
            <person name="Sun H."/>
            <person name="Tunlid A."/>
            <person name="Henrissat B."/>
            <person name="Grigoriev I.V."/>
            <person name="Hibbett D.S."/>
            <person name="Martin F."/>
        </authorList>
    </citation>
    <scope>NUCLEOTIDE SEQUENCE [LARGE SCALE GENOMIC DNA]</scope>
    <source>
        <strain evidence="2">MUT 4182</strain>
    </source>
</reference>
<keyword evidence="2" id="KW-1185">Reference proteome</keyword>
<dbReference type="AlphaFoldDB" id="A0A0C3QEM6"/>
<reference evidence="1 2" key="1">
    <citation type="submission" date="2014-04" db="EMBL/GenBank/DDBJ databases">
        <authorList>
            <consortium name="DOE Joint Genome Institute"/>
            <person name="Kuo A."/>
            <person name="Girlanda M."/>
            <person name="Perotto S."/>
            <person name="Kohler A."/>
            <person name="Nagy L.G."/>
            <person name="Floudas D."/>
            <person name="Copeland A."/>
            <person name="Barry K.W."/>
            <person name="Cichocki N."/>
            <person name="Veneault-Fourrey C."/>
            <person name="LaButti K."/>
            <person name="Lindquist E.A."/>
            <person name="Lipzen A."/>
            <person name="Lundell T."/>
            <person name="Morin E."/>
            <person name="Murat C."/>
            <person name="Sun H."/>
            <person name="Tunlid A."/>
            <person name="Henrissat B."/>
            <person name="Grigoriev I.V."/>
            <person name="Hibbett D.S."/>
            <person name="Martin F."/>
            <person name="Nordberg H.P."/>
            <person name="Cantor M.N."/>
            <person name="Hua S.X."/>
        </authorList>
    </citation>
    <scope>NUCLEOTIDE SEQUENCE [LARGE SCALE GENOMIC DNA]</scope>
    <source>
        <strain evidence="1 2">MUT 4182</strain>
    </source>
</reference>
<proteinExistence type="predicted"/>
<evidence type="ECO:0000313" key="2">
    <source>
        <dbReference type="Proteomes" id="UP000054248"/>
    </source>
</evidence>
<accession>A0A0C3QEM6</accession>
<organism evidence="1 2">
    <name type="scientific">Tulasnella calospora MUT 4182</name>
    <dbReference type="NCBI Taxonomy" id="1051891"/>
    <lineage>
        <taxon>Eukaryota</taxon>
        <taxon>Fungi</taxon>
        <taxon>Dikarya</taxon>
        <taxon>Basidiomycota</taxon>
        <taxon>Agaricomycotina</taxon>
        <taxon>Agaricomycetes</taxon>
        <taxon>Cantharellales</taxon>
        <taxon>Tulasnellaceae</taxon>
        <taxon>Tulasnella</taxon>
    </lineage>
</organism>
<gene>
    <name evidence="1" type="ORF">M407DRAFT_26258</name>
</gene>